<dbReference type="Proteomes" id="UP000322245">
    <property type="component" value="Unassembled WGS sequence"/>
</dbReference>
<sequence>MSSSADREKAKRAAAKKEKEKKEKKKAEEELKAARKKYMERANPKTVDQLMGEKDLEKDYFKEGEWRPSWAYVEFNGDACLADVLDKKVEGFYVPAGTMLPLGAQMAEMTVVKYGGYFPEGTSFPGGVMVPMHARMVNLLPKETMKGAGKMEKSLCLVQ</sequence>
<accession>A0A5D3B4R0</accession>
<evidence type="ECO:0000313" key="3">
    <source>
        <dbReference type="Proteomes" id="UP000322245"/>
    </source>
</evidence>
<feature type="region of interest" description="Disordered" evidence="1">
    <location>
        <begin position="1"/>
        <end position="37"/>
    </location>
</feature>
<dbReference type="AlphaFoldDB" id="A0A5D3B4R0"/>
<reference evidence="2 3" key="1">
    <citation type="submission" date="2017-05" db="EMBL/GenBank/DDBJ databases">
        <title>The Genome Sequence of Tsuchiyaea wingfieldii DSM 27421.</title>
        <authorList>
            <person name="Cuomo C."/>
            <person name="Passer A."/>
            <person name="Billmyre B."/>
            <person name="Heitman J."/>
        </authorList>
    </citation>
    <scope>NUCLEOTIDE SEQUENCE [LARGE SCALE GENOMIC DNA]</scope>
    <source>
        <strain evidence="2 3">DSM 27421</strain>
    </source>
</reference>
<gene>
    <name evidence="2" type="ORF">B9479_002224</name>
</gene>
<name>A0A5D3B4R0_9TREE</name>
<organism evidence="2 3">
    <name type="scientific">Cryptococcus floricola</name>
    <dbReference type="NCBI Taxonomy" id="2591691"/>
    <lineage>
        <taxon>Eukaryota</taxon>
        <taxon>Fungi</taxon>
        <taxon>Dikarya</taxon>
        <taxon>Basidiomycota</taxon>
        <taxon>Agaricomycotina</taxon>
        <taxon>Tremellomycetes</taxon>
        <taxon>Tremellales</taxon>
        <taxon>Cryptococcaceae</taxon>
        <taxon>Cryptococcus</taxon>
    </lineage>
</organism>
<dbReference type="EMBL" id="NIDF01000016">
    <property type="protein sequence ID" value="TYJ57123.1"/>
    <property type="molecule type" value="Genomic_DNA"/>
</dbReference>
<comment type="caution">
    <text evidence="2">The sequence shown here is derived from an EMBL/GenBank/DDBJ whole genome shotgun (WGS) entry which is preliminary data.</text>
</comment>
<evidence type="ECO:0000313" key="2">
    <source>
        <dbReference type="EMBL" id="TYJ57123.1"/>
    </source>
</evidence>
<proteinExistence type="predicted"/>
<protein>
    <submittedName>
        <fullName evidence="2">Uncharacterized protein</fullName>
    </submittedName>
</protein>
<keyword evidence="3" id="KW-1185">Reference proteome</keyword>
<evidence type="ECO:0000256" key="1">
    <source>
        <dbReference type="SAM" id="MobiDB-lite"/>
    </source>
</evidence>